<evidence type="ECO:0000256" key="1">
    <source>
        <dbReference type="SAM" id="SignalP"/>
    </source>
</evidence>
<sequence>MAILLLFLFFLPLLDANGDQHKPPVQHKDEHKGEALVEVHIKGTVHLKLQKKSQLLFYRYYKVPNRVMVRIKPHTPDGLERDKSAKITAIESKECSNHKSEKPHECHYSGTFYVREGDKKFQVTAQVEKYPHNYGPEAAYTPQDLAHFPAHLIPTIHKDGKFHEVEVDFVLDFPSKKKGTTPGADPVFQHERKHDTEEMIHQLRLMGNLRYLERSSAEKVIESWCPIAPDGASLLGGYSSSNQ</sequence>
<protein>
    <submittedName>
        <fullName evidence="2">Uncharacterized protein</fullName>
    </submittedName>
</protein>
<keyword evidence="1" id="KW-0732">Signal</keyword>
<keyword evidence="3" id="KW-1185">Reference proteome</keyword>
<organism evidence="2 3">
    <name type="scientific">Ditylenchus destructor</name>
    <dbReference type="NCBI Taxonomy" id="166010"/>
    <lineage>
        <taxon>Eukaryota</taxon>
        <taxon>Metazoa</taxon>
        <taxon>Ecdysozoa</taxon>
        <taxon>Nematoda</taxon>
        <taxon>Chromadorea</taxon>
        <taxon>Rhabditida</taxon>
        <taxon>Tylenchina</taxon>
        <taxon>Tylenchomorpha</taxon>
        <taxon>Sphaerularioidea</taxon>
        <taxon>Anguinidae</taxon>
        <taxon>Anguininae</taxon>
        <taxon>Ditylenchus</taxon>
    </lineage>
</organism>
<gene>
    <name evidence="2" type="ORF">DdX_20169</name>
</gene>
<feature type="signal peptide" evidence="1">
    <location>
        <begin position="1"/>
        <end position="16"/>
    </location>
</feature>
<evidence type="ECO:0000313" key="2">
    <source>
        <dbReference type="EMBL" id="KAI1694326.1"/>
    </source>
</evidence>
<reference evidence="2" key="1">
    <citation type="submission" date="2022-01" db="EMBL/GenBank/DDBJ databases">
        <title>Genome Sequence Resource for Two Populations of Ditylenchus destructor, the Migratory Endoparasitic Phytonematode.</title>
        <authorList>
            <person name="Zhang H."/>
            <person name="Lin R."/>
            <person name="Xie B."/>
        </authorList>
    </citation>
    <scope>NUCLEOTIDE SEQUENCE</scope>
    <source>
        <strain evidence="2">BazhouSP</strain>
    </source>
</reference>
<evidence type="ECO:0000313" key="3">
    <source>
        <dbReference type="Proteomes" id="UP001201812"/>
    </source>
</evidence>
<comment type="caution">
    <text evidence="2">The sequence shown here is derived from an EMBL/GenBank/DDBJ whole genome shotgun (WGS) entry which is preliminary data.</text>
</comment>
<dbReference type="Proteomes" id="UP001201812">
    <property type="component" value="Unassembled WGS sequence"/>
</dbReference>
<dbReference type="AlphaFoldDB" id="A0AAD4QWF8"/>
<name>A0AAD4QWF8_9BILA</name>
<feature type="chain" id="PRO_5042243214" evidence="1">
    <location>
        <begin position="17"/>
        <end position="243"/>
    </location>
</feature>
<proteinExistence type="predicted"/>
<dbReference type="EMBL" id="JAKKPZ010000524">
    <property type="protein sequence ID" value="KAI1694326.1"/>
    <property type="molecule type" value="Genomic_DNA"/>
</dbReference>
<accession>A0AAD4QWF8</accession>